<feature type="domain" description="Glycoside hydrolase 123-like N-terminal" evidence="1">
    <location>
        <begin position="51"/>
        <end position="1019"/>
    </location>
</feature>
<evidence type="ECO:0000259" key="1">
    <source>
        <dbReference type="Pfam" id="PF19543"/>
    </source>
</evidence>
<reference evidence="2 3" key="1">
    <citation type="submission" date="2016-10" db="EMBL/GenBank/DDBJ databases">
        <authorList>
            <person name="de Groot N.N."/>
        </authorList>
    </citation>
    <scope>NUCLEOTIDE SEQUENCE [LARGE SCALE GENOMIC DNA]</scope>
    <source>
        <strain evidence="2 3">Vu-144</strain>
    </source>
</reference>
<dbReference type="Proteomes" id="UP000199041">
    <property type="component" value="Unassembled WGS sequence"/>
</dbReference>
<dbReference type="Pfam" id="PF19543">
    <property type="entry name" value="GH123_N"/>
    <property type="match status" value="1"/>
</dbReference>
<organism evidence="2 3">
    <name type="scientific">Arachidicoccus rhizosphaerae</name>
    <dbReference type="NCBI Taxonomy" id="551991"/>
    <lineage>
        <taxon>Bacteria</taxon>
        <taxon>Pseudomonadati</taxon>
        <taxon>Bacteroidota</taxon>
        <taxon>Chitinophagia</taxon>
        <taxon>Chitinophagales</taxon>
        <taxon>Chitinophagaceae</taxon>
        <taxon>Arachidicoccus</taxon>
    </lineage>
</organism>
<dbReference type="SUPFAM" id="SSF51445">
    <property type="entry name" value="(Trans)glycosidases"/>
    <property type="match status" value="1"/>
</dbReference>
<evidence type="ECO:0000313" key="3">
    <source>
        <dbReference type="Proteomes" id="UP000199041"/>
    </source>
</evidence>
<accession>A0A1H4A2C2</accession>
<sequence length="1020" mass="115899">MHWTGCRRGYCLGILILLLLFADMGKAQLSGKSASSQSTLTPDFKVAERPWTDSLGNHRLVLLVDRKGGSSDAVAVRVRWRRRDQNADKKVLIVTDSAGRQIKNIFVNHIDREDGSFLFEPISGQGKYYVYYMPWSGHKWEGGFEGDYLRHQPMADQRWLAQLGKDSVRKQMMMASNLAIEARTAFDSFYPMEVIATQKESGELTHKYKSAFLLFPEDRSHPIKMLDDLPFRWIKKGPYRTDGAQNTAFNISADQNEYYVFQVGVYASREKVRDLRINYKNAPFKLNCFNTGGIDSKGQPFFKQVDVSLGHIQPLWFGIDIPKSAKPGTYPFIVQITDGDGHTQEVRIQLKINGHLLQDRGDSEPWRLSRLRWLNSRIGIDSLNTRETAPLVADQKSGTVKAGSATVKLDTYGFPKQILIGNQQLLTAPIAFNLAQELGADASQRLPEVGKLHFTTVKPGLISWENTRENEALRIGYEGSMESDGYLRYKIVLKAKKEVHFKDISLDIPVDKQHAKYFMGMGSGKPFGRNGGYLPKSYDWKWSGPQNAYWIGDYNAGIYCKLLGASYDGPMLNLYHPAPPPSWYNNNKGGFKIRTVATQAGQTAVIASAFTSAFHLQKDSTLTFSFCLLLTPVKKLNTESQFANRYYQNYGNPYPPAEDIKAGVGVINVHHANRVNPYINYPFVRADSMRAFVDLYHQQGVKTKIYYTIRELSDQCTEIWALRSLGTEIFSDGQGGGYPWLREHLVNHYDVQWFTPIDGYEACDAAIKTSENSRWYNYYVEGLRWLVQNVGIDGLYLDDVAYDRDMLKRMRKVMDMVKPGCMIDLHSNTDFSKGPATQYTEFFPYINKLWFGENFHYEDMQPDNWMVETSGIPFGLMGDMLFSGGNPWRGLVYGMTSRDGWPTDGKLCNPKPIWEELDRFGIKNAAMHGYWEPDAAVITDNKKVLATAYSHGQKVLIALASWDSTTQHVSLKINWKTLAVTPRQVKLIARPIQDFQKEAVFEDTSTIEVAPGRGWLLELE</sequence>
<dbReference type="EMBL" id="FNQY01000013">
    <property type="protein sequence ID" value="SEA29968.1"/>
    <property type="molecule type" value="Genomic_DNA"/>
</dbReference>
<protein>
    <recommendedName>
        <fullName evidence="1">Glycoside hydrolase 123-like N-terminal domain-containing protein</fullName>
    </recommendedName>
</protein>
<dbReference type="InterPro" id="IPR017853">
    <property type="entry name" value="GH"/>
</dbReference>
<dbReference type="AlphaFoldDB" id="A0A1H4A2C2"/>
<gene>
    <name evidence="2" type="ORF">SAMN05192529_1136</name>
</gene>
<proteinExistence type="predicted"/>
<evidence type="ECO:0000313" key="2">
    <source>
        <dbReference type="EMBL" id="SEA29968.1"/>
    </source>
</evidence>
<name>A0A1H4A2C2_9BACT</name>
<keyword evidence="3" id="KW-1185">Reference proteome</keyword>
<dbReference type="InterPro" id="IPR045711">
    <property type="entry name" value="GH123-like_N"/>
</dbReference>